<dbReference type="FunFam" id="1.20.120.1810:FF:000001">
    <property type="entry name" value="RNA polymerase sigma factor RpoH"/>
    <property type="match status" value="1"/>
</dbReference>
<keyword evidence="9" id="KW-0732">Signal</keyword>
<dbReference type="PRINTS" id="PR00046">
    <property type="entry name" value="SIGMA70FCT"/>
</dbReference>
<dbReference type="Pfam" id="PF04542">
    <property type="entry name" value="Sigma70_r2"/>
    <property type="match status" value="1"/>
</dbReference>
<dbReference type="InterPro" id="IPR013325">
    <property type="entry name" value="RNA_pol_sigma_r2"/>
</dbReference>
<dbReference type="NCBIfam" id="NF005143">
    <property type="entry name" value="PRK06596.1"/>
    <property type="match status" value="1"/>
</dbReference>
<comment type="caution">
    <text evidence="7">Lacks conserved residue(s) required for the propagation of feature annotation.</text>
</comment>
<sequence>MSYALSPKSMMSVAVAPAASNTAVAAINPWAMVPPLGNLDAYISAVNRLPMLTLEQEQEFSKKLKENNDLDSAGKLVLSHLRLVVSISRKYLGYGLPHGDLIQEGNIGLMKAVKRFDPDQNVRLVSYAMHWIKAEIHEYILKNWRMVKVATTKAQRKLFFNLRSMKQGYKDDADVATHRDTLTESQIDSMARTLNVKREEVIEMEQRMSGGDVLLDPSPNDDGDDAFGPIAYLADAAQEPTALMESRERDDLMTDGLSTALQELDPRARRIVEERWLNVNDDGSGGMTLHDLAAEYKVSAERIRQIEVAAMKKMKKVLATYA</sequence>
<evidence type="ECO:0000256" key="8">
    <source>
        <dbReference type="NCBIfam" id="TIGR02392"/>
    </source>
</evidence>
<dbReference type="InterPro" id="IPR012759">
    <property type="entry name" value="RNA_pol_sigma_RpoH_proteobac"/>
</dbReference>
<comment type="subcellular location">
    <subcellularLocation>
        <location evidence="7">Cytoplasm</location>
    </subcellularLocation>
</comment>
<dbReference type="Pfam" id="PF04545">
    <property type="entry name" value="Sigma70_r4"/>
    <property type="match status" value="1"/>
</dbReference>
<dbReference type="PANTHER" id="PTHR30376:SF3">
    <property type="entry name" value="RNA POLYMERASE SIGMA FACTOR RPOH"/>
    <property type="match status" value="1"/>
</dbReference>
<dbReference type="InterPro" id="IPR007627">
    <property type="entry name" value="RNA_pol_sigma70_r2"/>
</dbReference>
<evidence type="ECO:0000256" key="1">
    <source>
        <dbReference type="ARBA" id="ARBA00022490"/>
    </source>
</evidence>
<dbReference type="GO" id="GO:0005737">
    <property type="term" value="C:cytoplasm"/>
    <property type="evidence" value="ECO:0007669"/>
    <property type="project" value="UniProtKB-SubCell"/>
</dbReference>
<feature type="short sequence motif" description="Interaction with polymerase core subunit RpoC" evidence="7">
    <location>
        <begin position="100"/>
        <end position="103"/>
    </location>
</feature>
<dbReference type="Gene3D" id="1.10.10.10">
    <property type="entry name" value="Winged helix-like DNA-binding domain superfamily/Winged helix DNA-binding domain"/>
    <property type="match status" value="1"/>
</dbReference>
<dbReference type="NCBIfam" id="TIGR02392">
    <property type="entry name" value="rpoH_proteo"/>
    <property type="match status" value="1"/>
</dbReference>
<gene>
    <name evidence="7" type="primary">rpoH</name>
    <name evidence="12" type="ordered locus">Pnap_0889</name>
</gene>
<evidence type="ECO:0000313" key="13">
    <source>
        <dbReference type="Proteomes" id="UP000000644"/>
    </source>
</evidence>
<comment type="similarity">
    <text evidence="7">Belongs to the sigma-70 factor family. RpoH subfamily.</text>
</comment>
<evidence type="ECO:0000256" key="9">
    <source>
        <dbReference type="SAM" id="SignalP"/>
    </source>
</evidence>
<keyword evidence="1 7" id="KW-0963">Cytoplasm</keyword>
<dbReference type="GO" id="GO:0016987">
    <property type="term" value="F:sigma factor activity"/>
    <property type="evidence" value="ECO:0007669"/>
    <property type="project" value="UniProtKB-UniRule"/>
</dbReference>
<evidence type="ECO:0000259" key="10">
    <source>
        <dbReference type="PROSITE" id="PS00715"/>
    </source>
</evidence>
<dbReference type="AlphaFoldDB" id="A1VKM8"/>
<keyword evidence="5 7" id="KW-0238">DNA-binding</keyword>
<dbReference type="PANTHER" id="PTHR30376">
    <property type="entry name" value="SIGMA FACTOR RPOH HEAT SHOCK RELATED"/>
    <property type="match status" value="1"/>
</dbReference>
<dbReference type="SUPFAM" id="SSF88946">
    <property type="entry name" value="Sigma2 domain of RNA polymerase sigma factors"/>
    <property type="match status" value="1"/>
</dbReference>
<name>A1VKM8_POLNA</name>
<evidence type="ECO:0000313" key="12">
    <source>
        <dbReference type="EMBL" id="ABM36206.1"/>
    </source>
</evidence>
<dbReference type="Gene3D" id="1.10.601.10">
    <property type="entry name" value="RNA Polymerase Primary Sigma Factor"/>
    <property type="match status" value="1"/>
</dbReference>
<keyword evidence="4 7" id="KW-0731">Sigma factor</keyword>
<keyword evidence="6 7" id="KW-0804">Transcription</keyword>
<evidence type="ECO:0000256" key="6">
    <source>
        <dbReference type="ARBA" id="ARBA00023163"/>
    </source>
</evidence>
<dbReference type="InterPro" id="IPR050813">
    <property type="entry name" value="Sigma-70_Factor"/>
</dbReference>
<dbReference type="InterPro" id="IPR000943">
    <property type="entry name" value="RNA_pol_sigma70"/>
</dbReference>
<feature type="DNA-binding region" description="H-T-H motif" evidence="7">
    <location>
        <begin position="289"/>
        <end position="308"/>
    </location>
</feature>
<feature type="domain" description="RNA polymerase sigma-70" evidence="10">
    <location>
        <begin position="100"/>
        <end position="113"/>
    </location>
</feature>
<keyword evidence="2 7" id="KW-0805">Transcription regulation</keyword>
<feature type="signal peptide" evidence="9">
    <location>
        <begin position="1"/>
        <end position="25"/>
    </location>
</feature>
<evidence type="ECO:0000256" key="7">
    <source>
        <dbReference type="HAMAP-Rule" id="MF_00961"/>
    </source>
</evidence>
<dbReference type="eggNOG" id="COG0568">
    <property type="taxonomic scope" value="Bacteria"/>
</dbReference>
<dbReference type="PROSITE" id="PS00716">
    <property type="entry name" value="SIGMA70_2"/>
    <property type="match status" value="1"/>
</dbReference>
<dbReference type="NCBIfam" id="TIGR02937">
    <property type="entry name" value="sigma70-ECF"/>
    <property type="match status" value="1"/>
</dbReference>
<keyword evidence="3 7" id="KW-0346">Stress response</keyword>
<feature type="region of interest" description="Sigma-70 factor domain-2" evidence="7">
    <location>
        <begin position="76"/>
        <end position="145"/>
    </location>
</feature>
<dbReference type="GO" id="GO:0003677">
    <property type="term" value="F:DNA binding"/>
    <property type="evidence" value="ECO:0007669"/>
    <property type="project" value="UniProtKB-UniRule"/>
</dbReference>
<dbReference type="STRING" id="365044.Pnap_0889"/>
<dbReference type="HAMAP" id="MF_00961">
    <property type="entry name" value="Sigma70_RpoH"/>
    <property type="match status" value="1"/>
</dbReference>
<dbReference type="EMBL" id="CP000529">
    <property type="protein sequence ID" value="ABM36206.1"/>
    <property type="molecule type" value="Genomic_DNA"/>
</dbReference>
<dbReference type="SUPFAM" id="SSF88659">
    <property type="entry name" value="Sigma3 and sigma4 domains of RNA polymerase sigma factors"/>
    <property type="match status" value="1"/>
</dbReference>
<keyword evidence="13" id="KW-1185">Reference proteome</keyword>
<dbReference type="GO" id="GO:0009408">
    <property type="term" value="P:response to heat"/>
    <property type="evidence" value="ECO:0007669"/>
    <property type="project" value="UniProtKB-UniRule"/>
</dbReference>
<organism evidence="12 13">
    <name type="scientific">Polaromonas naphthalenivorans (strain CJ2)</name>
    <dbReference type="NCBI Taxonomy" id="365044"/>
    <lineage>
        <taxon>Bacteria</taxon>
        <taxon>Pseudomonadati</taxon>
        <taxon>Pseudomonadota</taxon>
        <taxon>Betaproteobacteria</taxon>
        <taxon>Burkholderiales</taxon>
        <taxon>Comamonadaceae</taxon>
        <taxon>Polaromonas</taxon>
    </lineage>
</organism>
<evidence type="ECO:0000256" key="3">
    <source>
        <dbReference type="ARBA" id="ARBA00023016"/>
    </source>
</evidence>
<dbReference type="InterPro" id="IPR014284">
    <property type="entry name" value="RNA_pol_sigma-70_dom"/>
</dbReference>
<evidence type="ECO:0000259" key="11">
    <source>
        <dbReference type="PROSITE" id="PS00716"/>
    </source>
</evidence>
<protein>
    <recommendedName>
        <fullName evidence="7 8">RNA polymerase sigma factor RpoH</fullName>
    </recommendedName>
    <alternativeName>
        <fullName evidence="7">RNA polymerase sigma-32 factor</fullName>
    </alternativeName>
</protein>
<evidence type="ECO:0000256" key="4">
    <source>
        <dbReference type="ARBA" id="ARBA00023082"/>
    </source>
</evidence>
<reference evidence="13" key="1">
    <citation type="journal article" date="2009" name="Environ. Microbiol.">
        <title>The genome of Polaromonas naphthalenivorans strain CJ2, isolated from coal tar-contaminated sediment, reveals physiological and metabolic versatility and evolution through extensive horizontal gene transfer.</title>
        <authorList>
            <person name="Yagi J.M."/>
            <person name="Sims D."/>
            <person name="Brettin T."/>
            <person name="Bruce D."/>
            <person name="Madsen E.L."/>
        </authorList>
    </citation>
    <scope>NUCLEOTIDE SEQUENCE [LARGE SCALE GENOMIC DNA]</scope>
    <source>
        <strain evidence="13">CJ2</strain>
    </source>
</reference>
<proteinExistence type="inferred from homology"/>
<comment type="subunit">
    <text evidence="7">Interacts with the RNA polymerase core enzyme.</text>
</comment>
<dbReference type="GO" id="GO:0006352">
    <property type="term" value="P:DNA-templated transcription initiation"/>
    <property type="evidence" value="ECO:0007669"/>
    <property type="project" value="UniProtKB-UniRule"/>
</dbReference>
<dbReference type="KEGG" id="pna:Pnap_0889"/>
<dbReference type="InterPro" id="IPR013324">
    <property type="entry name" value="RNA_pol_sigma_r3/r4-like"/>
</dbReference>
<comment type="function">
    <text evidence="7">Sigma factors are initiation factors that promote the attachment of RNA polymerase to specific initiation sites and are then released. This sigma factor is involved in regulation of expression of heat shock genes.</text>
</comment>
<dbReference type="Proteomes" id="UP000000644">
    <property type="component" value="Chromosome"/>
</dbReference>
<accession>A1VKM8</accession>
<dbReference type="PROSITE" id="PS00715">
    <property type="entry name" value="SIGMA70_1"/>
    <property type="match status" value="1"/>
</dbReference>
<evidence type="ECO:0000256" key="2">
    <source>
        <dbReference type="ARBA" id="ARBA00023015"/>
    </source>
</evidence>
<dbReference type="InterPro" id="IPR036388">
    <property type="entry name" value="WH-like_DNA-bd_sf"/>
</dbReference>
<dbReference type="InterPro" id="IPR007630">
    <property type="entry name" value="RNA_pol_sigma70_r4"/>
</dbReference>
<evidence type="ECO:0000256" key="5">
    <source>
        <dbReference type="ARBA" id="ARBA00023125"/>
    </source>
</evidence>
<feature type="chain" id="PRO_5002639060" description="RNA polymerase sigma factor RpoH" evidence="9">
    <location>
        <begin position="26"/>
        <end position="322"/>
    </location>
</feature>
<feature type="domain" description="RNA polymerase sigma-70" evidence="11">
    <location>
        <begin position="288"/>
        <end position="314"/>
    </location>
</feature>
<dbReference type="HOGENOM" id="CLU_014793_3_5_4"/>